<keyword evidence="5" id="KW-0443">Lipid metabolism</keyword>
<dbReference type="EMBL" id="BDQK01000013">
    <property type="protein sequence ID" value="GBF81173.1"/>
    <property type="molecule type" value="Genomic_DNA"/>
</dbReference>
<keyword evidence="3 7" id="KW-1133">Transmembrane helix</keyword>
<evidence type="ECO:0000313" key="10">
    <source>
        <dbReference type="Proteomes" id="UP000287247"/>
    </source>
</evidence>
<reference evidence="10" key="1">
    <citation type="submission" date="2017-05" db="EMBL/GenBank/DDBJ databases">
        <title>Physiological properties and genetic analysis related to exopolysaccharide production of fresh-water unicellular cyanobacterium Aphanothece sacrum, Suizenji Nori, that has been cultured as a food source in Japan.</title>
        <authorList>
            <person name="Kanesaki Y."/>
            <person name="Yoshikawa S."/>
            <person name="Ohki K."/>
        </authorList>
    </citation>
    <scope>NUCLEOTIDE SEQUENCE [LARGE SCALE GENOMIC DNA]</scope>
    <source>
        <strain evidence="10">FPU1</strain>
    </source>
</reference>
<evidence type="ECO:0000256" key="3">
    <source>
        <dbReference type="ARBA" id="ARBA00022989"/>
    </source>
</evidence>
<organism evidence="9 10">
    <name type="scientific">Aphanothece sacrum FPU1</name>
    <dbReference type="NCBI Taxonomy" id="1920663"/>
    <lineage>
        <taxon>Bacteria</taxon>
        <taxon>Bacillati</taxon>
        <taxon>Cyanobacteriota</taxon>
        <taxon>Cyanophyceae</taxon>
        <taxon>Oscillatoriophycideae</taxon>
        <taxon>Chroococcales</taxon>
        <taxon>Aphanothecaceae</taxon>
        <taxon>Aphanothece</taxon>
    </lineage>
</organism>
<dbReference type="Proteomes" id="UP000287247">
    <property type="component" value="Unassembled WGS sequence"/>
</dbReference>
<evidence type="ECO:0000256" key="2">
    <source>
        <dbReference type="ARBA" id="ARBA00022692"/>
    </source>
</evidence>
<sequence>MITQIMIGWLAIFVTGGLIWLLWEKPDPLRDISYTEEFLKEFGAALISLVFIIIITYAYADIVKFLIPPFLMEWLGRFEVLSLPLWVRVIFAYVIKDFCYYVFHWWMHHNKYLWQTHLWHHSIQQLWWLAAQRTSFTSRFLFQVGFLAFPILEIPPEVMFYLGLFGALHENWTHSNAKWHSWMGLLEWIFVTPRYHSLHHTQVGAYNMGSYFTIFDRLFGTYLAPDSFDPDEQTFGTVDQPITWQKVVGI</sequence>
<dbReference type="Pfam" id="PF04116">
    <property type="entry name" value="FA_hydroxylase"/>
    <property type="match status" value="1"/>
</dbReference>
<evidence type="ECO:0000256" key="5">
    <source>
        <dbReference type="ARBA" id="ARBA00023098"/>
    </source>
</evidence>
<evidence type="ECO:0000256" key="6">
    <source>
        <dbReference type="ARBA" id="ARBA00023136"/>
    </source>
</evidence>
<dbReference type="RefSeq" id="WP_124971158.1">
    <property type="nucleotide sequence ID" value="NZ_BDQK01000013.1"/>
</dbReference>
<evidence type="ECO:0000313" key="9">
    <source>
        <dbReference type="EMBL" id="GBF81173.1"/>
    </source>
</evidence>
<name>A0A401IIP3_APHSA</name>
<evidence type="ECO:0000256" key="4">
    <source>
        <dbReference type="ARBA" id="ARBA00023002"/>
    </source>
</evidence>
<comment type="subcellular location">
    <subcellularLocation>
        <location evidence="1">Endomembrane system</location>
        <topology evidence="1">Multi-pass membrane protein</topology>
    </subcellularLocation>
</comment>
<keyword evidence="6 7" id="KW-0472">Membrane</keyword>
<keyword evidence="2 7" id="KW-0812">Transmembrane</keyword>
<feature type="transmembrane region" description="Helical" evidence="7">
    <location>
        <begin position="43"/>
        <end position="60"/>
    </location>
</feature>
<feature type="domain" description="Fatty acid hydroxylase" evidence="8">
    <location>
        <begin position="90"/>
        <end position="221"/>
    </location>
</feature>
<dbReference type="PANTHER" id="PTHR21624:SF1">
    <property type="entry name" value="ALKYLGLYCEROL MONOOXYGENASE"/>
    <property type="match status" value="1"/>
</dbReference>
<keyword evidence="10" id="KW-1185">Reference proteome</keyword>
<proteinExistence type="predicted"/>
<dbReference type="GO" id="GO:0016020">
    <property type="term" value="C:membrane"/>
    <property type="evidence" value="ECO:0007669"/>
    <property type="project" value="GOC"/>
</dbReference>
<comment type="caution">
    <text evidence="9">The sequence shown here is derived from an EMBL/GenBank/DDBJ whole genome shotgun (WGS) entry which is preliminary data.</text>
</comment>
<keyword evidence="4" id="KW-0560">Oxidoreductase</keyword>
<dbReference type="GO" id="GO:0050479">
    <property type="term" value="F:glyceryl-ether monooxygenase activity"/>
    <property type="evidence" value="ECO:0007669"/>
    <property type="project" value="TreeGrafter"/>
</dbReference>
<dbReference type="AlphaFoldDB" id="A0A401IIP3"/>
<dbReference type="OrthoDB" id="9770329at2"/>
<protein>
    <recommendedName>
        <fullName evidence="8">Fatty acid hydroxylase domain-containing protein</fullName>
    </recommendedName>
</protein>
<dbReference type="GO" id="GO:0006643">
    <property type="term" value="P:membrane lipid metabolic process"/>
    <property type="evidence" value="ECO:0007669"/>
    <property type="project" value="TreeGrafter"/>
</dbReference>
<dbReference type="InterPro" id="IPR006694">
    <property type="entry name" value="Fatty_acid_hydroxylase"/>
</dbReference>
<feature type="transmembrane region" description="Helical" evidence="7">
    <location>
        <begin position="80"/>
        <end position="103"/>
    </location>
</feature>
<feature type="transmembrane region" description="Helical" evidence="7">
    <location>
        <begin position="6"/>
        <end position="23"/>
    </location>
</feature>
<evidence type="ECO:0000259" key="8">
    <source>
        <dbReference type="Pfam" id="PF04116"/>
    </source>
</evidence>
<dbReference type="GO" id="GO:0008610">
    <property type="term" value="P:lipid biosynthetic process"/>
    <property type="evidence" value="ECO:0007669"/>
    <property type="project" value="InterPro"/>
</dbReference>
<dbReference type="InterPro" id="IPR051689">
    <property type="entry name" value="Sterol_desaturase/TMEM195"/>
</dbReference>
<gene>
    <name evidence="9" type="ORF">AsFPU1_2585</name>
</gene>
<accession>A0A401IIP3</accession>
<dbReference type="PANTHER" id="PTHR21624">
    <property type="entry name" value="STEROL DESATURASE-RELATED PROTEIN"/>
    <property type="match status" value="1"/>
</dbReference>
<evidence type="ECO:0000256" key="1">
    <source>
        <dbReference type="ARBA" id="ARBA00004127"/>
    </source>
</evidence>
<dbReference type="GO" id="GO:0005506">
    <property type="term" value="F:iron ion binding"/>
    <property type="evidence" value="ECO:0007669"/>
    <property type="project" value="InterPro"/>
</dbReference>
<evidence type="ECO:0000256" key="7">
    <source>
        <dbReference type="SAM" id="Phobius"/>
    </source>
</evidence>
<dbReference type="GO" id="GO:0012505">
    <property type="term" value="C:endomembrane system"/>
    <property type="evidence" value="ECO:0007669"/>
    <property type="project" value="UniProtKB-SubCell"/>
</dbReference>